<dbReference type="Proteomes" id="UP001156870">
    <property type="component" value="Unassembled WGS sequence"/>
</dbReference>
<comment type="caution">
    <text evidence="1">The sequence shown here is derived from an EMBL/GenBank/DDBJ whole genome shotgun (WGS) entry which is preliminary data.</text>
</comment>
<name>A0AA37TDW8_9GAMM</name>
<gene>
    <name evidence="1" type="ORF">GCM10007877_30910</name>
</gene>
<dbReference type="AlphaFoldDB" id="A0AA37TDW8"/>
<organism evidence="1 2">
    <name type="scientific">Marinibactrum halimedae</name>
    <dbReference type="NCBI Taxonomy" id="1444977"/>
    <lineage>
        <taxon>Bacteria</taxon>
        <taxon>Pseudomonadati</taxon>
        <taxon>Pseudomonadota</taxon>
        <taxon>Gammaproteobacteria</taxon>
        <taxon>Cellvibrionales</taxon>
        <taxon>Cellvibrionaceae</taxon>
        <taxon>Marinibactrum</taxon>
    </lineage>
</organism>
<dbReference type="EMBL" id="BSPD01000075">
    <property type="protein sequence ID" value="GLS27372.1"/>
    <property type="molecule type" value="Genomic_DNA"/>
</dbReference>
<evidence type="ECO:0008006" key="3">
    <source>
        <dbReference type="Google" id="ProtNLM"/>
    </source>
</evidence>
<evidence type="ECO:0000313" key="1">
    <source>
        <dbReference type="EMBL" id="GLS27372.1"/>
    </source>
</evidence>
<evidence type="ECO:0000313" key="2">
    <source>
        <dbReference type="Proteomes" id="UP001156870"/>
    </source>
</evidence>
<dbReference type="Pfam" id="PF10109">
    <property type="entry name" value="Phage_TAC_7"/>
    <property type="match status" value="1"/>
</dbReference>
<protein>
    <recommendedName>
        <fullName evidence="3">Phage tail assembly protein</fullName>
    </recommendedName>
</protein>
<proteinExistence type="predicted"/>
<keyword evidence="2" id="KW-1185">Reference proteome</keyword>
<accession>A0AA37TDW8</accession>
<dbReference type="RefSeq" id="WP_232595369.1">
    <property type="nucleotide sequence ID" value="NZ_BSPD01000075.1"/>
</dbReference>
<reference evidence="1 2" key="1">
    <citation type="journal article" date="2014" name="Int. J. Syst. Evol. Microbiol.">
        <title>Complete genome sequence of Corynebacterium casei LMG S-19264T (=DSM 44701T), isolated from a smear-ripened cheese.</title>
        <authorList>
            <consortium name="US DOE Joint Genome Institute (JGI-PGF)"/>
            <person name="Walter F."/>
            <person name="Albersmeier A."/>
            <person name="Kalinowski J."/>
            <person name="Ruckert C."/>
        </authorList>
    </citation>
    <scope>NUCLEOTIDE SEQUENCE [LARGE SCALE GENOMIC DNA]</scope>
    <source>
        <strain evidence="1 2">NBRC 110095</strain>
    </source>
</reference>
<sequence length="99" mass="11259">MQAHEFTQVNPKNKPEAPMGAQVIILKFPLTADGMIIETLTMRRPLVRDRLIAEKANGSEIEKEIRLIANLCDMAPQHIELLDLSDYQTLQERLADFLS</sequence>
<dbReference type="InterPro" id="IPR019289">
    <property type="entry name" value="Phage_tail_E/E"/>
</dbReference>